<sequence length="246" mass="28520">MISVYICEDEPKMCSFIETTIANYITINNLDMQIGLATSKPTEIVNEIAGNHASSIYFLDVDLNDDTYTGFTLAKKIRELDPRGFIIFITSHEELSFETFRHRIEAMDYIVKGNLDTIKERIAVCLESIQERLSNENDSYNPYYQIKILDRIYHIPIKEIMFFETSASKHKIILHAEHETLEFFGKLSEIEETIGGTQFLRIHRSFLINTDNIQTIYLADNKVEMKNNAFCLLSRKGKKLLKELSL</sequence>
<evidence type="ECO:0000259" key="5">
    <source>
        <dbReference type="PROSITE" id="PS50930"/>
    </source>
</evidence>
<evidence type="ECO:0000313" key="7">
    <source>
        <dbReference type="Proteomes" id="UP001230220"/>
    </source>
</evidence>
<accession>A0ABU0E128</accession>
<reference evidence="6 7" key="1">
    <citation type="submission" date="2023-07" db="EMBL/GenBank/DDBJ databases">
        <title>Genomic Encyclopedia of Type Strains, Phase IV (KMG-IV): sequencing the most valuable type-strain genomes for metagenomic binning, comparative biology and taxonomic classification.</title>
        <authorList>
            <person name="Goeker M."/>
        </authorList>
    </citation>
    <scope>NUCLEOTIDE SEQUENCE [LARGE SCALE GENOMIC DNA]</scope>
    <source>
        <strain evidence="6 7">DSM 16784</strain>
    </source>
</reference>
<evidence type="ECO:0000313" key="6">
    <source>
        <dbReference type="EMBL" id="MDQ0360583.1"/>
    </source>
</evidence>
<dbReference type="Pfam" id="PF00072">
    <property type="entry name" value="Response_reg"/>
    <property type="match status" value="1"/>
</dbReference>
<name>A0ABU0E128_9FIRM</name>
<comment type="caution">
    <text evidence="6">The sequence shown here is derived from an EMBL/GenBank/DDBJ whole genome shotgun (WGS) entry which is preliminary data.</text>
</comment>
<dbReference type="EMBL" id="JAUSUR010000002">
    <property type="protein sequence ID" value="MDQ0360583.1"/>
    <property type="molecule type" value="Genomic_DNA"/>
</dbReference>
<organism evidence="6 7">
    <name type="scientific">Breznakia pachnodae</name>
    <dbReference type="NCBI Taxonomy" id="265178"/>
    <lineage>
        <taxon>Bacteria</taxon>
        <taxon>Bacillati</taxon>
        <taxon>Bacillota</taxon>
        <taxon>Erysipelotrichia</taxon>
        <taxon>Erysipelotrichales</taxon>
        <taxon>Erysipelotrichaceae</taxon>
        <taxon>Breznakia</taxon>
    </lineage>
</organism>
<dbReference type="RefSeq" id="WP_307406604.1">
    <property type="nucleotide sequence ID" value="NZ_JAUSUR010000002.1"/>
</dbReference>
<dbReference type="InterPro" id="IPR007492">
    <property type="entry name" value="LytTR_DNA-bd_dom"/>
</dbReference>
<feature type="domain" description="HTH LytTR-type" evidence="5">
    <location>
        <begin position="146"/>
        <end position="246"/>
    </location>
</feature>
<keyword evidence="3" id="KW-0010">Activator</keyword>
<keyword evidence="7" id="KW-1185">Reference proteome</keyword>
<dbReference type="InterPro" id="IPR011006">
    <property type="entry name" value="CheY-like_superfamily"/>
</dbReference>
<dbReference type="SMART" id="SM00850">
    <property type="entry name" value="LytTR"/>
    <property type="match status" value="1"/>
</dbReference>
<evidence type="ECO:0000256" key="4">
    <source>
        <dbReference type="ARBA" id="ARBA00037164"/>
    </source>
</evidence>
<evidence type="ECO:0000256" key="1">
    <source>
        <dbReference type="ARBA" id="ARBA00022490"/>
    </source>
</evidence>
<evidence type="ECO:0000256" key="3">
    <source>
        <dbReference type="ARBA" id="ARBA00023159"/>
    </source>
</evidence>
<gene>
    <name evidence="6" type="ORF">J2S15_001328</name>
</gene>
<dbReference type="InterPro" id="IPR001789">
    <property type="entry name" value="Sig_transdc_resp-reg_receiver"/>
</dbReference>
<comment type="function">
    <text evidence="4">Required for high-level post-exponential phase expression of a series of secreted proteins.</text>
</comment>
<dbReference type="PROSITE" id="PS50930">
    <property type="entry name" value="HTH_LYTTR"/>
    <property type="match status" value="1"/>
</dbReference>
<proteinExistence type="predicted"/>
<keyword evidence="1" id="KW-0963">Cytoplasm</keyword>
<dbReference type="SUPFAM" id="SSF52172">
    <property type="entry name" value="CheY-like"/>
    <property type="match status" value="1"/>
</dbReference>
<dbReference type="Pfam" id="PF04397">
    <property type="entry name" value="LytTR"/>
    <property type="match status" value="1"/>
</dbReference>
<protein>
    <submittedName>
        <fullName evidence="6">Two-component system response regulator AgrA</fullName>
    </submittedName>
</protein>
<dbReference type="PANTHER" id="PTHR37299:SF3">
    <property type="entry name" value="STAGE 0 SPORULATION PROTEIN A HOMOLOG"/>
    <property type="match status" value="1"/>
</dbReference>
<dbReference type="InterPro" id="IPR046947">
    <property type="entry name" value="LytR-like"/>
</dbReference>
<keyword evidence="2" id="KW-0902">Two-component regulatory system</keyword>
<dbReference type="Proteomes" id="UP001230220">
    <property type="component" value="Unassembled WGS sequence"/>
</dbReference>
<dbReference type="PANTHER" id="PTHR37299">
    <property type="entry name" value="TRANSCRIPTIONAL REGULATOR-RELATED"/>
    <property type="match status" value="1"/>
</dbReference>
<evidence type="ECO:0000256" key="2">
    <source>
        <dbReference type="ARBA" id="ARBA00023012"/>
    </source>
</evidence>
<dbReference type="Gene3D" id="3.40.50.2300">
    <property type="match status" value="1"/>
</dbReference>
<dbReference type="Gene3D" id="2.40.50.1020">
    <property type="entry name" value="LytTr DNA-binding domain"/>
    <property type="match status" value="1"/>
</dbReference>